<dbReference type="PANTHER" id="PTHR43133:SF58">
    <property type="entry name" value="ECF RNA POLYMERASE SIGMA FACTOR SIGD"/>
    <property type="match status" value="1"/>
</dbReference>
<dbReference type="Proteomes" id="UP000589292">
    <property type="component" value="Unassembled WGS sequence"/>
</dbReference>
<dbReference type="InterPro" id="IPR013249">
    <property type="entry name" value="RNA_pol_sigma70_r4_t2"/>
</dbReference>
<evidence type="ECO:0000256" key="5">
    <source>
        <dbReference type="ARBA" id="ARBA00023163"/>
    </source>
</evidence>
<dbReference type="AlphaFoldDB" id="A0A7V8RBC7"/>
<evidence type="ECO:0000256" key="3">
    <source>
        <dbReference type="ARBA" id="ARBA00023082"/>
    </source>
</evidence>
<evidence type="ECO:0000256" key="1">
    <source>
        <dbReference type="ARBA" id="ARBA00010641"/>
    </source>
</evidence>
<dbReference type="PANTHER" id="PTHR43133">
    <property type="entry name" value="RNA POLYMERASE ECF-TYPE SIGMA FACTO"/>
    <property type="match status" value="1"/>
</dbReference>
<sequence>MAAALAGHKGAYNRLLGEIQPWLERYFMRRLPMSIAEDLAQECLIAVHQKRHTYEPGRPFRPWLATIARYKWIDRLRAMGRRPTVSIEDELVEPQVDDHEFSVTSAIVLEELLSRLRPAQTAVIRLVKLKGYSIEEAAAMTGQSESLVKVNIHRGLARLAGYAAAPAE</sequence>
<keyword evidence="9" id="KW-1185">Reference proteome</keyword>
<evidence type="ECO:0000256" key="4">
    <source>
        <dbReference type="ARBA" id="ARBA00023125"/>
    </source>
</evidence>
<evidence type="ECO:0000259" key="6">
    <source>
        <dbReference type="Pfam" id="PF04542"/>
    </source>
</evidence>
<name>A0A7V8RBC7_9SPHN</name>
<dbReference type="EMBL" id="VDES01000001">
    <property type="protein sequence ID" value="MBA1373331.1"/>
    <property type="molecule type" value="Genomic_DNA"/>
</dbReference>
<dbReference type="InterPro" id="IPR007627">
    <property type="entry name" value="RNA_pol_sigma70_r2"/>
</dbReference>
<feature type="domain" description="RNA polymerase sigma-70 region 2" evidence="6">
    <location>
        <begin position="19"/>
        <end position="81"/>
    </location>
</feature>
<evidence type="ECO:0000313" key="9">
    <source>
        <dbReference type="Proteomes" id="UP000589292"/>
    </source>
</evidence>
<comment type="caution">
    <text evidence="8">The sequence shown here is derived from an EMBL/GenBank/DDBJ whole genome shotgun (WGS) entry which is preliminary data.</text>
</comment>
<organism evidence="8 9">
    <name type="scientific">Sphingomonas ursincola</name>
    <dbReference type="NCBI Taxonomy" id="56361"/>
    <lineage>
        <taxon>Bacteria</taxon>
        <taxon>Pseudomonadati</taxon>
        <taxon>Pseudomonadota</taxon>
        <taxon>Alphaproteobacteria</taxon>
        <taxon>Sphingomonadales</taxon>
        <taxon>Sphingomonadaceae</taxon>
        <taxon>Sphingomonas</taxon>
    </lineage>
</organism>
<reference evidence="8 9" key="1">
    <citation type="journal article" date="1994" name="Int. J. Syst. Bacteriol.">
        <title>Phylogenetic positions of novel aerobic, bacteriochlorophyll a-containing bacteria and description of Roseococcus thiosulfatophilus gen. nov., sp. nov., Erythromicrobium ramosum gen. nov., sp. nov., and Erythrobacter litoralis sp. nov.</title>
        <authorList>
            <person name="Yurkov V."/>
            <person name="Stackebrandt E."/>
            <person name="Holmes A."/>
            <person name="Fuerst J.A."/>
            <person name="Hugenholtz P."/>
            <person name="Golecki J."/>
            <person name="Gad'on N."/>
            <person name="Gorlenko V.M."/>
            <person name="Kompantseva E.I."/>
            <person name="Drews G."/>
        </authorList>
    </citation>
    <scope>NUCLEOTIDE SEQUENCE [LARGE SCALE GENOMIC DNA]</scope>
    <source>
        <strain evidence="8 9">KR-99</strain>
    </source>
</reference>
<keyword evidence="3" id="KW-0731">Sigma factor</keyword>
<dbReference type="InterPro" id="IPR036388">
    <property type="entry name" value="WH-like_DNA-bd_sf"/>
</dbReference>
<dbReference type="Pfam" id="PF04542">
    <property type="entry name" value="Sigma70_r2"/>
    <property type="match status" value="1"/>
</dbReference>
<accession>A0A7V8RBC7</accession>
<keyword evidence="4" id="KW-0238">DNA-binding</keyword>
<keyword evidence="2" id="KW-0805">Transcription regulation</keyword>
<dbReference type="SUPFAM" id="SSF88946">
    <property type="entry name" value="Sigma2 domain of RNA polymerase sigma factors"/>
    <property type="match status" value="1"/>
</dbReference>
<dbReference type="InterPro" id="IPR039425">
    <property type="entry name" value="RNA_pol_sigma-70-like"/>
</dbReference>
<evidence type="ECO:0000256" key="2">
    <source>
        <dbReference type="ARBA" id="ARBA00023015"/>
    </source>
</evidence>
<dbReference type="Gene3D" id="1.10.1740.10">
    <property type="match status" value="1"/>
</dbReference>
<dbReference type="GO" id="GO:0006352">
    <property type="term" value="P:DNA-templated transcription initiation"/>
    <property type="evidence" value="ECO:0007669"/>
    <property type="project" value="InterPro"/>
</dbReference>
<dbReference type="GO" id="GO:0016987">
    <property type="term" value="F:sigma factor activity"/>
    <property type="evidence" value="ECO:0007669"/>
    <property type="project" value="UniProtKB-KW"/>
</dbReference>
<dbReference type="InterPro" id="IPR013325">
    <property type="entry name" value="RNA_pol_sigma_r2"/>
</dbReference>
<dbReference type="SUPFAM" id="SSF88659">
    <property type="entry name" value="Sigma3 and sigma4 domains of RNA polymerase sigma factors"/>
    <property type="match status" value="1"/>
</dbReference>
<dbReference type="InterPro" id="IPR013324">
    <property type="entry name" value="RNA_pol_sigma_r3/r4-like"/>
</dbReference>
<keyword evidence="5" id="KW-0804">Transcription</keyword>
<proteinExistence type="inferred from homology"/>
<protein>
    <submittedName>
        <fullName evidence="8">Sigma-70 family RNA polymerase sigma factor</fullName>
    </submittedName>
</protein>
<evidence type="ECO:0000313" key="8">
    <source>
        <dbReference type="EMBL" id="MBA1373331.1"/>
    </source>
</evidence>
<dbReference type="InterPro" id="IPR014284">
    <property type="entry name" value="RNA_pol_sigma-70_dom"/>
</dbReference>
<dbReference type="Pfam" id="PF08281">
    <property type="entry name" value="Sigma70_r4_2"/>
    <property type="match status" value="1"/>
</dbReference>
<dbReference type="GO" id="GO:0003677">
    <property type="term" value="F:DNA binding"/>
    <property type="evidence" value="ECO:0007669"/>
    <property type="project" value="UniProtKB-KW"/>
</dbReference>
<dbReference type="NCBIfam" id="TIGR02937">
    <property type="entry name" value="sigma70-ECF"/>
    <property type="match status" value="1"/>
</dbReference>
<dbReference type="Gene3D" id="1.10.10.10">
    <property type="entry name" value="Winged helix-like DNA-binding domain superfamily/Winged helix DNA-binding domain"/>
    <property type="match status" value="1"/>
</dbReference>
<evidence type="ECO:0000259" key="7">
    <source>
        <dbReference type="Pfam" id="PF08281"/>
    </source>
</evidence>
<feature type="domain" description="RNA polymerase sigma factor 70 region 4 type 2" evidence="7">
    <location>
        <begin position="109"/>
        <end position="159"/>
    </location>
</feature>
<comment type="similarity">
    <text evidence="1">Belongs to the sigma-70 factor family. ECF subfamily.</text>
</comment>
<gene>
    <name evidence="8" type="ORF">FG486_03200</name>
</gene>